<gene>
    <name evidence="1" type="ORF">QE210_21750</name>
</gene>
<dbReference type="Proteomes" id="UP001177595">
    <property type="component" value="Plasmid paPv13"/>
</dbReference>
<evidence type="ECO:0000313" key="1">
    <source>
        <dbReference type="EMBL" id="WGM04085.1"/>
    </source>
</evidence>
<sequence>MSSNITKGSSFNIRLALVDYVFKKDDQFSISLLFSNGQKESFKSIKPGNEKTHDFKFSDSSLTFSLDFVIQRVDNFEVLSQGLIVFKYDDINEKIEILSKTKKEEKIITKLVEKHNHGTDIYFYVDINKPDYLVKTLI</sequence>
<keyword evidence="1" id="KW-0614">Plasmid</keyword>
<geneLocation type="plasmid" evidence="1 2">
    <name>paPv13</name>
</geneLocation>
<dbReference type="AlphaFoldDB" id="A0AA95K880"/>
<protein>
    <submittedName>
        <fullName evidence="1">Uncharacterized protein</fullName>
    </submittedName>
</protein>
<reference evidence="1" key="1">
    <citation type="submission" date="2023-04" db="EMBL/GenBank/DDBJ databases">
        <title>Genome dynamics across the evolutionary transition to endosymbiosis.</title>
        <authorList>
            <person name="Siozios S."/>
            <person name="Nadal-Jimenez P."/>
            <person name="Azagi T."/>
            <person name="Sprong H."/>
            <person name="Frost C.L."/>
            <person name="Parratt S.R."/>
            <person name="Taylor G."/>
            <person name="Brettell L."/>
            <person name="Lew K.C."/>
            <person name="Croft L."/>
            <person name="King K.C."/>
            <person name="Brockhurst M.A."/>
            <person name="Hypsa V."/>
            <person name="Novakova E."/>
            <person name="Darby A.C."/>
            <person name="Hurst G.D.D."/>
        </authorList>
    </citation>
    <scope>NUCLEOTIDE SEQUENCE</scope>
    <source>
        <strain evidence="1">APv</strain>
        <plasmid evidence="1">paPv13</plasmid>
    </source>
</reference>
<accession>A0AA95K880</accession>
<name>A0AA95K880_9GAMM</name>
<dbReference type="EMBL" id="CP123517">
    <property type="protein sequence ID" value="WGM04085.1"/>
    <property type="molecule type" value="Genomic_DNA"/>
</dbReference>
<evidence type="ECO:0000313" key="2">
    <source>
        <dbReference type="Proteomes" id="UP001177595"/>
    </source>
</evidence>
<organism evidence="1 2">
    <name type="scientific">Arsenophonus nasoniae</name>
    <name type="common">son-killer infecting Nasonia vitripennis</name>
    <dbReference type="NCBI Taxonomy" id="638"/>
    <lineage>
        <taxon>Bacteria</taxon>
        <taxon>Pseudomonadati</taxon>
        <taxon>Pseudomonadota</taxon>
        <taxon>Gammaproteobacteria</taxon>
        <taxon>Enterobacterales</taxon>
        <taxon>Morganellaceae</taxon>
        <taxon>Arsenophonus</taxon>
    </lineage>
</organism>
<proteinExistence type="predicted"/>
<dbReference type="RefSeq" id="WP_280627362.1">
    <property type="nucleotide sequence ID" value="NZ_CP123517.1"/>
</dbReference>